<gene>
    <name evidence="2" type="ORF">PPRIM_AZ9-3.1.T0950083</name>
</gene>
<evidence type="ECO:0000259" key="1">
    <source>
        <dbReference type="PROSITE" id="PS50086"/>
    </source>
</evidence>
<dbReference type="Proteomes" id="UP000688137">
    <property type="component" value="Unassembled WGS sequence"/>
</dbReference>
<dbReference type="PROSITE" id="PS50086">
    <property type="entry name" value="TBC_RABGAP"/>
    <property type="match status" value="1"/>
</dbReference>
<dbReference type="InterPro" id="IPR000195">
    <property type="entry name" value="Rab-GAP-TBC_dom"/>
</dbReference>
<comment type="caution">
    <text evidence="2">The sequence shown here is derived from an EMBL/GenBank/DDBJ whole genome shotgun (WGS) entry which is preliminary data.</text>
</comment>
<dbReference type="AlphaFoldDB" id="A0A8S1NWD0"/>
<protein>
    <recommendedName>
        <fullName evidence="1">Rab-GAP TBC domain-containing protein</fullName>
    </recommendedName>
</protein>
<dbReference type="GO" id="GO:0031267">
    <property type="term" value="F:small GTPase binding"/>
    <property type="evidence" value="ECO:0007669"/>
    <property type="project" value="TreeGrafter"/>
</dbReference>
<dbReference type="GO" id="GO:0005096">
    <property type="term" value="F:GTPase activator activity"/>
    <property type="evidence" value="ECO:0007669"/>
    <property type="project" value="TreeGrafter"/>
</dbReference>
<organism evidence="2 3">
    <name type="scientific">Paramecium primaurelia</name>
    <dbReference type="NCBI Taxonomy" id="5886"/>
    <lineage>
        <taxon>Eukaryota</taxon>
        <taxon>Sar</taxon>
        <taxon>Alveolata</taxon>
        <taxon>Ciliophora</taxon>
        <taxon>Intramacronucleata</taxon>
        <taxon>Oligohymenophorea</taxon>
        <taxon>Peniculida</taxon>
        <taxon>Parameciidae</taxon>
        <taxon>Paramecium</taxon>
    </lineage>
</organism>
<name>A0A8S1NWD0_PARPR</name>
<evidence type="ECO:0000313" key="2">
    <source>
        <dbReference type="EMBL" id="CAD8094266.1"/>
    </source>
</evidence>
<feature type="domain" description="Rab-GAP TBC" evidence="1">
    <location>
        <begin position="607"/>
        <end position="799"/>
    </location>
</feature>
<dbReference type="SMART" id="SM00164">
    <property type="entry name" value="TBC"/>
    <property type="match status" value="1"/>
</dbReference>
<dbReference type="PANTHER" id="PTHR47219">
    <property type="entry name" value="RAB GTPASE-ACTIVATING PROTEIN 1-LIKE"/>
    <property type="match status" value="1"/>
</dbReference>
<dbReference type="PANTHER" id="PTHR47219:SF9">
    <property type="entry name" value="GTPASE ACTIVATING PROTEIN AND CENTROSOME-ASSOCIATED, ISOFORM B"/>
    <property type="match status" value="1"/>
</dbReference>
<sequence length="886" mass="105262">MQEKIIQESYSYLNDLNNKVNNSNKLVGIYKGFIRNIHQSFCTLSMQLTEYSEQFYLELAQTQEENELNLFYYNQLSNAIINFAHNLDELTSEMKQGILEPYEEFTQNYNQINSELIIKGQEFLKQVEKQREGLFLKQHDYLKTAYDLEKKKKSKTLKLKADELFVDYRQELANVNQLWDVFNDKFKKSFDEYDSNELGRTSITENTSEKILQHISKITNTLNMRLLQQLQQSNEKLHLIQNKYQIEKLPILKTIMKNRKFNIFKVTKQDNFITYEDWKANMDSHDKFDPANLQKFKLSQQLVQQINQLTDVIQSICNNTYSITIVQYDYETLFQHADTRIKLLDNIVEIIDKAPTDTITINQQANDLLVLIARNLIINLQKDQAFNVVEFNALLNFITQFGMREKNQFITVGSQASEKTQLFYVKNNWQQLLLYLNEKENLENNSNKQQNNKKKNKPKKNEILNFLYQKKRIIKEQMTQEQKLNYLKVLLNLQKICSMMLKLDIKIDYASETIIILAKMCNIKVQDIVLLLEQFESIKIYMEQIQPQSPKTQQMILEKKRLFYIFKKCLKYLPLQDQLNITLVNKEFATLNTKVKQQYLCFNNLSERLSIKRKLLWTSLLQPDSVQLDYYKLKEKYSKSAGSKEAFLEQQIAQDVQRSFNSVGLQSKINHLTLHNLLKLYAYYNNTVSYTQGMNFVMGFIFMIMVDEELTFRCFSALINQLLKDVLLYDLKYIRVFFYKLDRLLAIFMPKIHLHLKEEKIEAGHYSAPWFITLFTGSFMKNEFSTVLFDIWDLLLSRGWCGYYQILLGIFETYEEKILSMKFDNLLQFLNNLTKAEFFTQNTDEIASLKTLKYRALKFKVTNKLITELDKEYYLVRQKINNLMNS</sequence>
<proteinExistence type="predicted"/>
<dbReference type="EMBL" id="CAJJDM010000098">
    <property type="protein sequence ID" value="CAD8094266.1"/>
    <property type="molecule type" value="Genomic_DNA"/>
</dbReference>
<dbReference type="InterPro" id="IPR050302">
    <property type="entry name" value="Rab_GAP_TBC_domain"/>
</dbReference>
<evidence type="ECO:0000313" key="3">
    <source>
        <dbReference type="Proteomes" id="UP000688137"/>
    </source>
</evidence>
<dbReference type="FunFam" id="1.10.8.270:FF:000086">
    <property type="entry name" value="Uncharacterized protein"/>
    <property type="match status" value="1"/>
</dbReference>
<accession>A0A8S1NWD0</accession>
<keyword evidence="3" id="KW-1185">Reference proteome</keyword>
<dbReference type="OMA" id="KANMDSH"/>
<dbReference type="Pfam" id="PF00566">
    <property type="entry name" value="RabGAP-TBC"/>
    <property type="match status" value="1"/>
</dbReference>
<reference evidence="2" key="1">
    <citation type="submission" date="2021-01" db="EMBL/GenBank/DDBJ databases">
        <authorList>
            <consortium name="Genoscope - CEA"/>
            <person name="William W."/>
        </authorList>
    </citation>
    <scope>NUCLEOTIDE SEQUENCE</scope>
</reference>